<evidence type="ECO:0000256" key="16">
    <source>
        <dbReference type="SAM" id="Phobius"/>
    </source>
</evidence>
<comment type="similarity">
    <text evidence="2 15">Belongs to the mitochondrial carrier (TC 2.A.29) family.</text>
</comment>
<evidence type="ECO:0000313" key="18">
    <source>
        <dbReference type="Proteomes" id="UP001607302"/>
    </source>
</evidence>
<keyword evidence="18" id="KW-1185">Reference proteome</keyword>
<comment type="subcellular location">
    <subcellularLocation>
        <location evidence="1">Mitochondrion inner membrane</location>
        <topology evidence="1">Multi-pass membrane protein</topology>
    </subcellularLocation>
</comment>
<dbReference type="GO" id="GO:0005743">
    <property type="term" value="C:mitochondrial inner membrane"/>
    <property type="evidence" value="ECO:0007669"/>
    <property type="project" value="UniProtKB-SubCell"/>
</dbReference>
<dbReference type="FunFam" id="1.50.40.10:FF:000025">
    <property type="entry name" value="mitochondrial folate transporter/carrier"/>
    <property type="match status" value="1"/>
</dbReference>
<dbReference type="GO" id="GO:0015215">
    <property type="term" value="F:nucleotide transmembrane transporter activity"/>
    <property type="evidence" value="ECO:0007669"/>
    <property type="project" value="UniProtKB-ARBA"/>
</dbReference>
<keyword evidence="3 15" id="KW-0813">Transport</keyword>
<feature type="repeat" description="Solcar" evidence="14">
    <location>
        <begin position="352"/>
        <end position="435"/>
    </location>
</feature>
<dbReference type="InterPro" id="IPR018108">
    <property type="entry name" value="MCP_transmembrane"/>
</dbReference>
<keyword evidence="5" id="KW-0677">Repeat</keyword>
<comment type="caution">
    <text evidence="17">The sequence shown here is derived from an EMBL/GenBank/DDBJ whole genome shotgun (WGS) entry which is preliminary data.</text>
</comment>
<dbReference type="PROSITE" id="PS50920">
    <property type="entry name" value="SOLCAR"/>
    <property type="match status" value="3"/>
</dbReference>
<dbReference type="EMBL" id="JAUDFV010000151">
    <property type="protein sequence ID" value="KAL2719250.1"/>
    <property type="molecule type" value="Genomic_DNA"/>
</dbReference>
<dbReference type="InterPro" id="IPR023395">
    <property type="entry name" value="MCP_dom_sf"/>
</dbReference>
<keyword evidence="4 14" id="KW-0812">Transmembrane</keyword>
<dbReference type="PANTHER" id="PTHR45683">
    <property type="entry name" value="MITOCHONDRIAL NICOTINAMIDE ADENINE DINUCLEOTIDE TRANSPORTER 1-RELATED-RELATED"/>
    <property type="match status" value="1"/>
</dbReference>
<dbReference type="GO" id="GO:0015711">
    <property type="term" value="P:organic anion transport"/>
    <property type="evidence" value="ECO:0007669"/>
    <property type="project" value="UniProtKB-ARBA"/>
</dbReference>
<evidence type="ECO:0000256" key="2">
    <source>
        <dbReference type="ARBA" id="ARBA00006375"/>
    </source>
</evidence>
<evidence type="ECO:0000256" key="7">
    <source>
        <dbReference type="ARBA" id="ARBA00022989"/>
    </source>
</evidence>
<keyword evidence="6" id="KW-0999">Mitochondrion inner membrane</keyword>
<evidence type="ECO:0000256" key="12">
    <source>
        <dbReference type="ARBA" id="ARBA00070508"/>
    </source>
</evidence>
<evidence type="ECO:0000256" key="13">
    <source>
        <dbReference type="ARBA" id="ARBA00079992"/>
    </source>
</evidence>
<dbReference type="Pfam" id="PF00153">
    <property type="entry name" value="Mito_carr"/>
    <property type="match status" value="3"/>
</dbReference>
<proteinExistence type="inferred from homology"/>
<comment type="function">
    <text evidence="11">Facilitates flavin adenine dinucleotide (FAD) translocation across the mitochondrial inner membrane into the mitochondrial matrix where it acts as a redox cofactor to assist flavoenzyme activities in fundamental metabolic processes including fatty acid beta-oxidation, amino acid and choline metabolism as well as mitochondrial electron transportation. In particular, provides FAD to DLD dehydrogenase of the glycine cleavage system, part of mitochondrial one-carbon metabolic pathway involved in neural tube closure in early embryogenesis.</text>
</comment>
<dbReference type="InterPro" id="IPR002067">
    <property type="entry name" value="MCP"/>
</dbReference>
<evidence type="ECO:0000313" key="17">
    <source>
        <dbReference type="EMBL" id="KAL2719250.1"/>
    </source>
</evidence>
<evidence type="ECO:0000256" key="5">
    <source>
        <dbReference type="ARBA" id="ARBA00022737"/>
    </source>
</evidence>
<feature type="repeat" description="Solcar" evidence="14">
    <location>
        <begin position="148"/>
        <end position="237"/>
    </location>
</feature>
<name>A0ABD2AFE7_VESSQ</name>
<dbReference type="Gene3D" id="1.50.40.10">
    <property type="entry name" value="Mitochondrial carrier domain"/>
    <property type="match status" value="1"/>
</dbReference>
<protein>
    <recommendedName>
        <fullName evidence="12">Solute carrier family 25 member 32</fullName>
    </recommendedName>
    <alternativeName>
        <fullName evidence="13">Mitochondrial FAD transporter</fullName>
    </alternativeName>
</protein>
<accession>A0ABD2AFE7</accession>
<keyword evidence="8" id="KW-0496">Mitochondrion</keyword>
<evidence type="ECO:0000256" key="15">
    <source>
        <dbReference type="RuleBase" id="RU000488"/>
    </source>
</evidence>
<dbReference type="SUPFAM" id="SSF103506">
    <property type="entry name" value="Mitochondrial carrier"/>
    <property type="match status" value="1"/>
</dbReference>
<evidence type="ECO:0000256" key="10">
    <source>
        <dbReference type="ARBA" id="ARBA00050907"/>
    </source>
</evidence>
<keyword evidence="7 16" id="KW-1133">Transmembrane helix</keyword>
<feature type="repeat" description="Solcar" evidence="14">
    <location>
        <begin position="247"/>
        <end position="339"/>
    </location>
</feature>
<evidence type="ECO:0000256" key="14">
    <source>
        <dbReference type="PROSITE-ProRule" id="PRU00282"/>
    </source>
</evidence>
<gene>
    <name evidence="17" type="ORF">V1478_011669</name>
</gene>
<organism evidence="17 18">
    <name type="scientific">Vespula squamosa</name>
    <name type="common">Southern yellow jacket</name>
    <name type="synonym">Wasp</name>
    <dbReference type="NCBI Taxonomy" id="30214"/>
    <lineage>
        <taxon>Eukaryota</taxon>
        <taxon>Metazoa</taxon>
        <taxon>Ecdysozoa</taxon>
        <taxon>Arthropoda</taxon>
        <taxon>Hexapoda</taxon>
        <taxon>Insecta</taxon>
        <taxon>Pterygota</taxon>
        <taxon>Neoptera</taxon>
        <taxon>Endopterygota</taxon>
        <taxon>Hymenoptera</taxon>
        <taxon>Apocrita</taxon>
        <taxon>Aculeata</taxon>
        <taxon>Vespoidea</taxon>
        <taxon>Vespidae</taxon>
        <taxon>Vespinae</taxon>
        <taxon>Vespula</taxon>
    </lineage>
</organism>
<evidence type="ECO:0000256" key="6">
    <source>
        <dbReference type="ARBA" id="ARBA00022792"/>
    </source>
</evidence>
<evidence type="ECO:0000256" key="8">
    <source>
        <dbReference type="ARBA" id="ARBA00023128"/>
    </source>
</evidence>
<evidence type="ECO:0000256" key="9">
    <source>
        <dbReference type="ARBA" id="ARBA00023136"/>
    </source>
</evidence>
<dbReference type="InterPro" id="IPR044712">
    <property type="entry name" value="SLC25A32-like"/>
</dbReference>
<evidence type="ECO:0000256" key="11">
    <source>
        <dbReference type="ARBA" id="ARBA00058619"/>
    </source>
</evidence>
<dbReference type="PRINTS" id="PR00926">
    <property type="entry name" value="MITOCARRIER"/>
</dbReference>
<dbReference type="Proteomes" id="UP001607302">
    <property type="component" value="Unassembled WGS sequence"/>
</dbReference>
<evidence type="ECO:0000256" key="4">
    <source>
        <dbReference type="ARBA" id="ARBA00022692"/>
    </source>
</evidence>
<sequence length="435" mass="49393">MTLTSQWRCVRLFSLEVGNVRDDRASKIKLEKKNEERTEGRNEIVYLREKENKVEIVEEEREGKRDNTRGNSFLFLGIVNSRTVPVADQELCRRLETYIASSTGEDAITIEVEESIANSECHNVDATMSSIKTSNTTGTNRILPALSRFKYEYFVAGISGGVVSTLTLHPLDLIKIRLAVNDGRSSIPQYTGIVNAFKQIMKSEGIRGFYRGVTPNVLGSGCSWGLYFFFYNNIKTWIQGGNAKKPLGPSMHMLAAADAGILTLLMTNPIWVVKTRLCLQYVEDKNLAESKRYTGVTDALLKIYRNEGIRGLYKGLVPGMFGVSHGAIQFMTYEEMKNKYNIYQNVPIDTKLNMFEYILFAAVSKVIAAAVTYPYQVLRARLQDHHLDYRGTWHCIQVTWRSEGFRGFYKGLSPYLIHVTPNICVIFFAYETFSE</sequence>
<comment type="catalytic activity">
    <reaction evidence="10">
        <text>FAD(in) = FAD(out)</text>
        <dbReference type="Rhea" id="RHEA:76535"/>
        <dbReference type="ChEBI" id="CHEBI:57692"/>
    </reaction>
</comment>
<dbReference type="AlphaFoldDB" id="A0ABD2AFE7"/>
<evidence type="ECO:0000256" key="1">
    <source>
        <dbReference type="ARBA" id="ARBA00004448"/>
    </source>
</evidence>
<keyword evidence="9 14" id="KW-0472">Membrane</keyword>
<feature type="transmembrane region" description="Helical" evidence="16">
    <location>
        <begin position="354"/>
        <end position="375"/>
    </location>
</feature>
<evidence type="ECO:0000256" key="3">
    <source>
        <dbReference type="ARBA" id="ARBA00022448"/>
    </source>
</evidence>
<reference evidence="17 18" key="1">
    <citation type="journal article" date="2024" name="Ann. Entomol. Soc. Am.">
        <title>Genomic analyses of the southern and eastern yellowjacket wasps (Hymenoptera: Vespidae) reveal evolutionary signatures of social life.</title>
        <authorList>
            <person name="Catto M.A."/>
            <person name="Caine P.B."/>
            <person name="Orr S.E."/>
            <person name="Hunt B.G."/>
            <person name="Goodisman M.A.D."/>
        </authorList>
    </citation>
    <scope>NUCLEOTIDE SEQUENCE [LARGE SCALE GENOMIC DNA]</scope>
    <source>
        <strain evidence="17">233</strain>
        <tissue evidence="17">Head and thorax</tissue>
    </source>
</reference>